<dbReference type="Pfam" id="PF00156">
    <property type="entry name" value="Pribosyltran"/>
    <property type="match status" value="1"/>
</dbReference>
<name>A0A193LH36_9GAMM</name>
<reference evidence="19 20" key="1">
    <citation type="submission" date="2016-06" db="EMBL/GenBank/DDBJ databases">
        <title>Complete genome sequence of a deep-branching marine Gamma Proteobacterium Woeseia oceani type strain XK5.</title>
        <authorList>
            <person name="Mu D."/>
            <person name="Du Z."/>
        </authorList>
    </citation>
    <scope>NUCLEOTIDE SEQUENCE [LARGE SCALE GENOMIC DNA]</scope>
    <source>
        <strain evidence="19 20">XK5</strain>
    </source>
</reference>
<evidence type="ECO:0000256" key="12">
    <source>
        <dbReference type="ARBA" id="ARBA00022726"/>
    </source>
</evidence>
<dbReference type="GO" id="GO:0032263">
    <property type="term" value="P:GMP salvage"/>
    <property type="evidence" value="ECO:0007669"/>
    <property type="project" value="TreeGrafter"/>
</dbReference>
<evidence type="ECO:0000256" key="1">
    <source>
        <dbReference type="ARBA" id="ARBA00001946"/>
    </source>
</evidence>
<dbReference type="GO" id="GO:0006166">
    <property type="term" value="P:purine ribonucleoside salvage"/>
    <property type="evidence" value="ECO:0007669"/>
    <property type="project" value="UniProtKB-KW"/>
</dbReference>
<organism evidence="19 20">
    <name type="scientific">Woeseia oceani</name>
    <dbReference type="NCBI Taxonomy" id="1548547"/>
    <lineage>
        <taxon>Bacteria</taxon>
        <taxon>Pseudomonadati</taxon>
        <taxon>Pseudomonadota</taxon>
        <taxon>Gammaproteobacteria</taxon>
        <taxon>Woeseiales</taxon>
        <taxon>Woeseiaceae</taxon>
        <taxon>Woeseia</taxon>
    </lineage>
</organism>
<evidence type="ECO:0000259" key="18">
    <source>
        <dbReference type="Pfam" id="PF00156"/>
    </source>
</evidence>
<evidence type="ECO:0000313" key="19">
    <source>
        <dbReference type="EMBL" id="ANO51773.1"/>
    </source>
</evidence>
<evidence type="ECO:0000256" key="9">
    <source>
        <dbReference type="ARBA" id="ARBA00022676"/>
    </source>
</evidence>
<dbReference type="GO" id="GO:0032264">
    <property type="term" value="P:IMP salvage"/>
    <property type="evidence" value="ECO:0007669"/>
    <property type="project" value="UniProtKB-UniPathway"/>
</dbReference>
<dbReference type="PANTHER" id="PTHR43340">
    <property type="entry name" value="HYPOXANTHINE-GUANINE PHOSPHORIBOSYLTRANSFERASE"/>
    <property type="match status" value="1"/>
</dbReference>
<comment type="pathway">
    <text evidence="4 17">Purine metabolism; IMP biosynthesis via salvage pathway; IMP from hypoxanthine: step 1/1.</text>
</comment>
<keyword evidence="20" id="KW-1185">Reference proteome</keyword>
<evidence type="ECO:0000256" key="7">
    <source>
        <dbReference type="ARBA" id="ARBA00014105"/>
    </source>
</evidence>
<evidence type="ECO:0000256" key="13">
    <source>
        <dbReference type="ARBA" id="ARBA00022741"/>
    </source>
</evidence>
<dbReference type="FunFam" id="3.40.50.2020:FF:000006">
    <property type="entry name" value="Hypoxanthine phosphoribosyltransferase"/>
    <property type="match status" value="1"/>
</dbReference>
<comment type="catalytic activity">
    <reaction evidence="16">
        <text>IMP + diphosphate = hypoxanthine + 5-phospho-alpha-D-ribose 1-diphosphate</text>
        <dbReference type="Rhea" id="RHEA:17973"/>
        <dbReference type="ChEBI" id="CHEBI:17368"/>
        <dbReference type="ChEBI" id="CHEBI:33019"/>
        <dbReference type="ChEBI" id="CHEBI:58017"/>
        <dbReference type="ChEBI" id="CHEBI:58053"/>
        <dbReference type="EC" id="2.4.2.8"/>
    </reaction>
    <physiologicalReaction direction="right-to-left" evidence="16">
        <dbReference type="Rhea" id="RHEA:17975"/>
    </physiologicalReaction>
</comment>
<dbReference type="InterPro" id="IPR029057">
    <property type="entry name" value="PRTase-like"/>
</dbReference>
<dbReference type="InterPro" id="IPR050408">
    <property type="entry name" value="HGPRT"/>
</dbReference>
<dbReference type="GO" id="GO:0000287">
    <property type="term" value="F:magnesium ion binding"/>
    <property type="evidence" value="ECO:0007669"/>
    <property type="project" value="TreeGrafter"/>
</dbReference>
<comment type="similarity">
    <text evidence="5 17">Belongs to the purine/pyrimidine phosphoribosyltransferase family.</text>
</comment>
<dbReference type="SUPFAM" id="SSF53271">
    <property type="entry name" value="PRTase-like"/>
    <property type="match status" value="1"/>
</dbReference>
<dbReference type="KEGG" id="woc:BA177_11680"/>
<dbReference type="Gene3D" id="3.40.50.2020">
    <property type="match status" value="1"/>
</dbReference>
<dbReference type="STRING" id="1548547.BA177_11680"/>
<evidence type="ECO:0000256" key="10">
    <source>
        <dbReference type="ARBA" id="ARBA00022679"/>
    </source>
</evidence>
<dbReference type="GO" id="GO:0005829">
    <property type="term" value="C:cytosol"/>
    <property type="evidence" value="ECO:0007669"/>
    <property type="project" value="TreeGrafter"/>
</dbReference>
<protein>
    <recommendedName>
        <fullName evidence="7 17">Hypoxanthine phosphoribosyltransferase</fullName>
        <ecNumber evidence="6 17">2.4.2.8</ecNumber>
    </recommendedName>
</protein>
<keyword evidence="13 17" id="KW-0547">Nucleotide-binding</keyword>
<keyword evidence="12 17" id="KW-0660">Purine salvage</keyword>
<dbReference type="UniPathway" id="UPA00591">
    <property type="reaction ID" value="UER00648"/>
</dbReference>
<keyword evidence="14 17" id="KW-0460">Magnesium</keyword>
<accession>A0A193LH36</accession>
<dbReference type="RefSeq" id="WP_068616411.1">
    <property type="nucleotide sequence ID" value="NZ_CP016268.1"/>
</dbReference>
<evidence type="ECO:0000256" key="14">
    <source>
        <dbReference type="ARBA" id="ARBA00022842"/>
    </source>
</evidence>
<evidence type="ECO:0000313" key="20">
    <source>
        <dbReference type="Proteomes" id="UP000092695"/>
    </source>
</evidence>
<comment type="subcellular location">
    <subcellularLocation>
        <location evidence="3 17">Cytoplasm</location>
    </subcellularLocation>
</comment>
<dbReference type="AlphaFoldDB" id="A0A193LH36"/>
<comment type="catalytic activity">
    <reaction evidence="15">
        <text>GMP + diphosphate = guanine + 5-phospho-alpha-D-ribose 1-diphosphate</text>
        <dbReference type="Rhea" id="RHEA:25424"/>
        <dbReference type="ChEBI" id="CHEBI:16235"/>
        <dbReference type="ChEBI" id="CHEBI:33019"/>
        <dbReference type="ChEBI" id="CHEBI:58017"/>
        <dbReference type="ChEBI" id="CHEBI:58115"/>
        <dbReference type="EC" id="2.4.2.8"/>
    </reaction>
    <physiologicalReaction direction="right-to-left" evidence="15">
        <dbReference type="Rhea" id="RHEA:25426"/>
    </physiologicalReaction>
</comment>
<evidence type="ECO:0000256" key="5">
    <source>
        <dbReference type="ARBA" id="ARBA00008391"/>
    </source>
</evidence>
<evidence type="ECO:0000256" key="6">
    <source>
        <dbReference type="ARBA" id="ARBA00011895"/>
    </source>
</evidence>
<dbReference type="GO" id="GO:0004422">
    <property type="term" value="F:hypoxanthine phosphoribosyltransferase activity"/>
    <property type="evidence" value="ECO:0007669"/>
    <property type="project" value="InterPro"/>
</dbReference>
<evidence type="ECO:0000256" key="4">
    <source>
        <dbReference type="ARBA" id="ARBA00004669"/>
    </source>
</evidence>
<keyword evidence="8 17" id="KW-0963">Cytoplasm</keyword>
<evidence type="ECO:0000256" key="3">
    <source>
        <dbReference type="ARBA" id="ARBA00004496"/>
    </source>
</evidence>
<proteinExistence type="inferred from homology"/>
<evidence type="ECO:0000256" key="17">
    <source>
        <dbReference type="RuleBase" id="RU364099"/>
    </source>
</evidence>
<dbReference type="GO" id="GO:0052657">
    <property type="term" value="F:guanine phosphoribosyltransferase activity"/>
    <property type="evidence" value="ECO:0007669"/>
    <property type="project" value="UniProtKB-ARBA"/>
</dbReference>
<keyword evidence="11 17" id="KW-0479">Metal-binding</keyword>
<comment type="cofactor">
    <cofactor evidence="1 17">
        <name>Mg(2+)</name>
        <dbReference type="ChEBI" id="CHEBI:18420"/>
    </cofactor>
</comment>
<keyword evidence="9 17" id="KW-0328">Glycosyltransferase</keyword>
<dbReference type="InterPro" id="IPR000836">
    <property type="entry name" value="PRTase_dom"/>
</dbReference>
<dbReference type="CDD" id="cd06223">
    <property type="entry name" value="PRTases_typeI"/>
    <property type="match status" value="1"/>
</dbReference>
<feature type="domain" description="Phosphoribosyltransferase" evidence="18">
    <location>
        <begin position="14"/>
        <end position="160"/>
    </location>
</feature>
<keyword evidence="10 17" id="KW-0808">Transferase</keyword>
<dbReference type="EC" id="2.4.2.8" evidence="6 17"/>
<evidence type="ECO:0000256" key="11">
    <source>
        <dbReference type="ARBA" id="ARBA00022723"/>
    </source>
</evidence>
<gene>
    <name evidence="19" type="ORF">BA177_11680</name>
</gene>
<dbReference type="PANTHER" id="PTHR43340:SF1">
    <property type="entry name" value="HYPOXANTHINE PHOSPHORIBOSYLTRANSFERASE"/>
    <property type="match status" value="1"/>
</dbReference>
<dbReference type="GO" id="GO:0000166">
    <property type="term" value="F:nucleotide binding"/>
    <property type="evidence" value="ECO:0007669"/>
    <property type="project" value="UniProtKB-KW"/>
</dbReference>
<evidence type="ECO:0000256" key="8">
    <source>
        <dbReference type="ARBA" id="ARBA00022490"/>
    </source>
</evidence>
<dbReference type="OrthoDB" id="9802824at2"/>
<dbReference type="EMBL" id="CP016268">
    <property type="protein sequence ID" value="ANO51773.1"/>
    <property type="molecule type" value="Genomic_DNA"/>
</dbReference>
<evidence type="ECO:0000256" key="15">
    <source>
        <dbReference type="ARBA" id="ARBA00048811"/>
    </source>
</evidence>
<dbReference type="Proteomes" id="UP000092695">
    <property type="component" value="Chromosome"/>
</dbReference>
<evidence type="ECO:0000256" key="2">
    <source>
        <dbReference type="ARBA" id="ARBA00003637"/>
    </source>
</evidence>
<dbReference type="InterPro" id="IPR005904">
    <property type="entry name" value="Hxn_phspho_trans"/>
</dbReference>
<dbReference type="GO" id="GO:0006178">
    <property type="term" value="P:guanine salvage"/>
    <property type="evidence" value="ECO:0007669"/>
    <property type="project" value="TreeGrafter"/>
</dbReference>
<evidence type="ECO:0000256" key="16">
    <source>
        <dbReference type="ARBA" id="ARBA00049402"/>
    </source>
</evidence>
<comment type="function">
    <text evidence="2">Purine salvage pathway enzyme which catalyzes the transfer of the ribosyl-5-phosphate group from 5-phospho-alpha-D-ribose 1-diphosphate (PRPP) to the N9 position of hypoxanthine to yield IMP (inosine 5'-monophosphate). To a lesser extent, can also act on guanine leading to GMP, but shows a highly less efficient activity with xanthine.</text>
</comment>
<dbReference type="NCBIfam" id="TIGR01203">
    <property type="entry name" value="HGPRTase"/>
    <property type="match status" value="1"/>
</dbReference>
<sequence length="181" mass="20020">MNTLPPEVMLSEAQIASRVNELAAEISKDYADKTPLVLVGVLKGSFIFLADLARRLTIPRTIEFIAVSSYENGSQRSGAVRLLMDVRGNIEGKHVLIIEDIVDTGHTLDYLIGMMRSHGPASVRTCTLLHKAERAEVDVPIDYTGFSIADEWVVGYGLDYAERDRTLPYIGIVRPEDRATS</sequence>
<dbReference type="GO" id="GO:0046100">
    <property type="term" value="P:hypoxanthine metabolic process"/>
    <property type="evidence" value="ECO:0007669"/>
    <property type="project" value="TreeGrafter"/>
</dbReference>